<protein>
    <submittedName>
        <fullName evidence="2">Uncharacterized protein</fullName>
    </submittedName>
</protein>
<feature type="non-terminal residue" evidence="2">
    <location>
        <position position="104"/>
    </location>
</feature>
<dbReference type="AlphaFoldDB" id="A0A1B6K7F7"/>
<name>A0A1B6K7F7_9HEMI</name>
<accession>A0A1B6K7F7</accession>
<reference evidence="2" key="1">
    <citation type="submission" date="2015-11" db="EMBL/GenBank/DDBJ databases">
        <title>De novo transcriptome assembly of four potential Pierce s Disease insect vectors from Arizona vineyards.</title>
        <authorList>
            <person name="Tassone E.E."/>
        </authorList>
    </citation>
    <scope>NUCLEOTIDE SEQUENCE</scope>
</reference>
<sequence length="104" mass="11551">VSLSLNLSRTAPPATLSDHNPPSTNTNTHNTLVIYSTSISSYIFISHQQVQELGLFSILLSVQTTQRFYKPPSVSCIKVIHKKLSINTLGTINWTRATRCTPRP</sequence>
<evidence type="ECO:0000256" key="1">
    <source>
        <dbReference type="SAM" id="MobiDB-lite"/>
    </source>
</evidence>
<feature type="non-terminal residue" evidence="2">
    <location>
        <position position="1"/>
    </location>
</feature>
<proteinExistence type="predicted"/>
<gene>
    <name evidence="2" type="ORF">g.56555</name>
</gene>
<dbReference type="EMBL" id="GECU01000563">
    <property type="protein sequence ID" value="JAT07144.1"/>
    <property type="molecule type" value="Transcribed_RNA"/>
</dbReference>
<organism evidence="2">
    <name type="scientific">Homalodisca liturata</name>
    <dbReference type="NCBI Taxonomy" id="320908"/>
    <lineage>
        <taxon>Eukaryota</taxon>
        <taxon>Metazoa</taxon>
        <taxon>Ecdysozoa</taxon>
        <taxon>Arthropoda</taxon>
        <taxon>Hexapoda</taxon>
        <taxon>Insecta</taxon>
        <taxon>Pterygota</taxon>
        <taxon>Neoptera</taxon>
        <taxon>Paraneoptera</taxon>
        <taxon>Hemiptera</taxon>
        <taxon>Auchenorrhyncha</taxon>
        <taxon>Membracoidea</taxon>
        <taxon>Cicadellidae</taxon>
        <taxon>Cicadellinae</taxon>
        <taxon>Proconiini</taxon>
        <taxon>Homalodisca</taxon>
    </lineage>
</organism>
<feature type="region of interest" description="Disordered" evidence="1">
    <location>
        <begin position="1"/>
        <end position="27"/>
    </location>
</feature>
<evidence type="ECO:0000313" key="2">
    <source>
        <dbReference type="EMBL" id="JAT07144.1"/>
    </source>
</evidence>